<dbReference type="EMBL" id="QGGY01000004">
    <property type="protein sequence ID" value="PWJ76876.1"/>
    <property type="molecule type" value="Genomic_DNA"/>
</dbReference>
<dbReference type="Gene3D" id="1.10.357.10">
    <property type="entry name" value="Tetracycline Repressor, domain 2"/>
    <property type="match status" value="1"/>
</dbReference>
<comment type="caution">
    <text evidence="6">The sequence shown here is derived from an EMBL/GenBank/DDBJ whole genome shotgun (WGS) entry which is preliminary data.</text>
</comment>
<organism evidence="6 7">
    <name type="scientific">Murimonas intestini</name>
    <dbReference type="NCBI Taxonomy" id="1337051"/>
    <lineage>
        <taxon>Bacteria</taxon>
        <taxon>Bacillati</taxon>
        <taxon>Bacillota</taxon>
        <taxon>Clostridia</taxon>
        <taxon>Lachnospirales</taxon>
        <taxon>Lachnospiraceae</taxon>
        <taxon>Murimonas</taxon>
    </lineage>
</organism>
<proteinExistence type="predicted"/>
<dbReference type="GO" id="GO:0003700">
    <property type="term" value="F:DNA-binding transcription factor activity"/>
    <property type="evidence" value="ECO:0007669"/>
    <property type="project" value="TreeGrafter"/>
</dbReference>
<evidence type="ECO:0000256" key="1">
    <source>
        <dbReference type="ARBA" id="ARBA00023015"/>
    </source>
</evidence>
<dbReference type="RefSeq" id="WP_109626007.1">
    <property type="nucleotide sequence ID" value="NZ_CABJAT010000013.1"/>
</dbReference>
<keyword evidence="7" id="KW-1185">Reference proteome</keyword>
<feature type="DNA-binding region" description="H-T-H motif" evidence="4">
    <location>
        <begin position="24"/>
        <end position="43"/>
    </location>
</feature>
<dbReference type="InterPro" id="IPR001647">
    <property type="entry name" value="HTH_TetR"/>
</dbReference>
<dbReference type="PRINTS" id="PR00455">
    <property type="entry name" value="HTHTETR"/>
</dbReference>
<keyword evidence="2 4" id="KW-0238">DNA-binding</keyword>
<dbReference type="SUPFAM" id="SSF48498">
    <property type="entry name" value="Tetracyclin repressor-like, C-terminal domain"/>
    <property type="match status" value="1"/>
</dbReference>
<protein>
    <submittedName>
        <fullName evidence="6">TetR family transcriptional regulator</fullName>
    </submittedName>
</protein>
<dbReference type="PANTHER" id="PTHR30055:SF234">
    <property type="entry name" value="HTH-TYPE TRANSCRIPTIONAL REGULATOR BETI"/>
    <property type="match status" value="1"/>
</dbReference>
<dbReference type="PANTHER" id="PTHR30055">
    <property type="entry name" value="HTH-TYPE TRANSCRIPTIONAL REGULATOR RUTR"/>
    <property type="match status" value="1"/>
</dbReference>
<dbReference type="Proteomes" id="UP000245412">
    <property type="component" value="Unassembled WGS sequence"/>
</dbReference>
<gene>
    <name evidence="6" type="ORF">C7383_104325</name>
</gene>
<dbReference type="PROSITE" id="PS50977">
    <property type="entry name" value="HTH_TETR_2"/>
    <property type="match status" value="1"/>
</dbReference>
<dbReference type="InterPro" id="IPR036271">
    <property type="entry name" value="Tet_transcr_reg_TetR-rel_C_sf"/>
</dbReference>
<keyword evidence="3" id="KW-0804">Transcription</keyword>
<evidence type="ECO:0000313" key="7">
    <source>
        <dbReference type="Proteomes" id="UP000245412"/>
    </source>
</evidence>
<dbReference type="InterPro" id="IPR050109">
    <property type="entry name" value="HTH-type_TetR-like_transc_reg"/>
</dbReference>
<evidence type="ECO:0000259" key="5">
    <source>
        <dbReference type="PROSITE" id="PS50977"/>
    </source>
</evidence>
<feature type="domain" description="HTH tetR-type" evidence="5">
    <location>
        <begin position="1"/>
        <end position="61"/>
    </location>
</feature>
<evidence type="ECO:0000313" key="6">
    <source>
        <dbReference type="EMBL" id="PWJ76876.1"/>
    </source>
</evidence>
<keyword evidence="1" id="KW-0805">Transcription regulation</keyword>
<evidence type="ECO:0000256" key="2">
    <source>
        <dbReference type="ARBA" id="ARBA00023125"/>
    </source>
</evidence>
<dbReference type="GO" id="GO:0000976">
    <property type="term" value="F:transcription cis-regulatory region binding"/>
    <property type="evidence" value="ECO:0007669"/>
    <property type="project" value="TreeGrafter"/>
</dbReference>
<evidence type="ECO:0000256" key="4">
    <source>
        <dbReference type="PROSITE-ProRule" id="PRU00335"/>
    </source>
</evidence>
<sequence length="191" mass="22148">MENKERILECALELFYAKGYDAVGVQEIAERSGITKPTLYYYFGSKFGLLETLMSTKYACLKEKIEAASYYDGDVPQTLYRTASAYLDYAARENKMCRLMMALFYSARENEAYLAVKPLITDFYNMIVSIFERASEKLGNMRGRQEQFAIGFIGILNHYILLAYEQSDTDRFMDEEIKKSLVDQFMYGIYS</sequence>
<dbReference type="AlphaFoldDB" id="A0AB73T716"/>
<dbReference type="InterPro" id="IPR009057">
    <property type="entry name" value="Homeodomain-like_sf"/>
</dbReference>
<name>A0AB73T716_9FIRM</name>
<dbReference type="Pfam" id="PF00440">
    <property type="entry name" value="TetR_N"/>
    <property type="match status" value="1"/>
</dbReference>
<reference evidence="6 7" key="1">
    <citation type="submission" date="2018-05" db="EMBL/GenBank/DDBJ databases">
        <authorList>
            <person name="Goeker M."/>
            <person name="Huntemann M."/>
            <person name="Clum A."/>
            <person name="Pillay M."/>
            <person name="Palaniappan K."/>
            <person name="Varghese N."/>
            <person name="Mikhailova N."/>
            <person name="Stamatis D."/>
            <person name="Reddy T."/>
            <person name="Daum C."/>
            <person name="Shapiro N."/>
            <person name="Ivanova N."/>
            <person name="Kyrpides N."/>
            <person name="Woyke T."/>
        </authorList>
    </citation>
    <scope>NUCLEOTIDE SEQUENCE [LARGE SCALE GENOMIC DNA]</scope>
    <source>
        <strain evidence="6 7">DSM 26524</strain>
    </source>
</reference>
<accession>A0AB73T716</accession>
<dbReference type="SUPFAM" id="SSF46689">
    <property type="entry name" value="Homeodomain-like"/>
    <property type="match status" value="1"/>
</dbReference>
<evidence type="ECO:0000256" key="3">
    <source>
        <dbReference type="ARBA" id="ARBA00023163"/>
    </source>
</evidence>